<keyword evidence="4 7" id="KW-0406">Ion transport</keyword>
<evidence type="ECO:0000256" key="4">
    <source>
        <dbReference type="ARBA" id="ARBA00023065"/>
    </source>
</evidence>
<reference evidence="8" key="1">
    <citation type="submission" date="2018-01" db="EMBL/GenBank/DDBJ databases">
        <authorList>
            <person name="Regsiter A."/>
            <person name="William W."/>
        </authorList>
    </citation>
    <scope>NUCLEOTIDE SEQUENCE</scope>
    <source>
        <strain evidence="8">TRIP AH-1</strain>
    </source>
</reference>
<gene>
    <name evidence="7 8" type="primary">atpH</name>
    <name evidence="8" type="ORF">PITCH_A360003</name>
</gene>
<dbReference type="AlphaFoldDB" id="A0A445MZE7"/>
<evidence type="ECO:0000256" key="3">
    <source>
        <dbReference type="ARBA" id="ARBA00022781"/>
    </source>
</evidence>
<keyword evidence="3 7" id="KW-0375">Hydrogen ion transport</keyword>
<dbReference type="EMBL" id="OJIN01000177">
    <property type="protein sequence ID" value="SPD74868.1"/>
    <property type="molecule type" value="Genomic_DNA"/>
</dbReference>
<comment type="subcellular location">
    <subcellularLocation>
        <location evidence="7">Cell membrane</location>
        <topology evidence="7">Peripheral membrane protein</topology>
    </subcellularLocation>
    <subcellularLocation>
        <location evidence="1">Membrane</location>
    </subcellularLocation>
</comment>
<evidence type="ECO:0000256" key="6">
    <source>
        <dbReference type="ARBA" id="ARBA00023310"/>
    </source>
</evidence>
<dbReference type="GO" id="GO:0005886">
    <property type="term" value="C:plasma membrane"/>
    <property type="evidence" value="ECO:0007669"/>
    <property type="project" value="UniProtKB-SubCell"/>
</dbReference>
<accession>A0A445MZE7</accession>
<dbReference type="SUPFAM" id="SSF47928">
    <property type="entry name" value="N-terminal domain of the delta subunit of the F1F0-ATP synthase"/>
    <property type="match status" value="1"/>
</dbReference>
<evidence type="ECO:0000256" key="2">
    <source>
        <dbReference type="ARBA" id="ARBA00022448"/>
    </source>
</evidence>
<evidence type="ECO:0000256" key="7">
    <source>
        <dbReference type="HAMAP-Rule" id="MF_01416"/>
    </source>
</evidence>
<comment type="function">
    <text evidence="7">F(1)F(0) ATP synthase produces ATP from ADP in the presence of a proton or sodium gradient. F-type ATPases consist of two structural domains, F(1) containing the extramembraneous catalytic core and F(0) containing the membrane proton channel, linked together by a central stalk and a peripheral stalk. During catalysis, ATP synthesis in the catalytic domain of F(1) is coupled via a rotary mechanism of the central stalk subunits to proton translocation.</text>
</comment>
<name>A0A445MZE7_9BACT</name>
<keyword evidence="2 7" id="KW-0813">Transport</keyword>
<proteinExistence type="inferred from homology"/>
<keyword evidence="7" id="KW-1003">Cell membrane</keyword>
<keyword evidence="5 7" id="KW-0472">Membrane</keyword>
<dbReference type="InterPro" id="IPR000711">
    <property type="entry name" value="ATPase_OSCP/dsu"/>
</dbReference>
<evidence type="ECO:0000256" key="5">
    <source>
        <dbReference type="ARBA" id="ARBA00023136"/>
    </source>
</evidence>
<dbReference type="PANTHER" id="PTHR11910">
    <property type="entry name" value="ATP SYNTHASE DELTA CHAIN"/>
    <property type="match status" value="1"/>
</dbReference>
<dbReference type="HAMAP" id="MF_01416">
    <property type="entry name" value="ATP_synth_delta_bact"/>
    <property type="match status" value="1"/>
</dbReference>
<comment type="similarity">
    <text evidence="7">Belongs to the ATPase delta chain family.</text>
</comment>
<keyword evidence="7" id="KW-0139">CF(1)</keyword>
<dbReference type="PRINTS" id="PR00125">
    <property type="entry name" value="ATPASEDELTA"/>
</dbReference>
<dbReference type="GO" id="GO:0046933">
    <property type="term" value="F:proton-transporting ATP synthase activity, rotational mechanism"/>
    <property type="evidence" value="ECO:0007669"/>
    <property type="project" value="UniProtKB-UniRule"/>
</dbReference>
<comment type="function">
    <text evidence="7">This protein is part of the stalk that links CF(0) to CF(1). It either transmits conformational changes from CF(0) to CF(1) or is implicated in proton conduction.</text>
</comment>
<evidence type="ECO:0000313" key="8">
    <source>
        <dbReference type="EMBL" id="SPD74868.1"/>
    </source>
</evidence>
<dbReference type="NCBIfam" id="TIGR01145">
    <property type="entry name" value="ATP_synt_delta"/>
    <property type="match status" value="1"/>
</dbReference>
<dbReference type="Gene3D" id="1.10.520.20">
    <property type="entry name" value="N-terminal domain of the delta subunit of the F1F0-ATP synthase"/>
    <property type="match status" value="1"/>
</dbReference>
<dbReference type="InterPro" id="IPR026015">
    <property type="entry name" value="ATP_synth_OSCP/delta_N_sf"/>
</dbReference>
<organism evidence="8">
    <name type="scientific">uncultured Desulfobacterium sp</name>
    <dbReference type="NCBI Taxonomy" id="201089"/>
    <lineage>
        <taxon>Bacteria</taxon>
        <taxon>Pseudomonadati</taxon>
        <taxon>Thermodesulfobacteriota</taxon>
        <taxon>Desulfobacteria</taxon>
        <taxon>Desulfobacterales</taxon>
        <taxon>Desulfobacteriaceae</taxon>
        <taxon>Desulfobacterium</taxon>
        <taxon>environmental samples</taxon>
    </lineage>
</organism>
<sequence>MIDSKISRRYAKALLSLGQEDGNYLEYGRNLKEFAEFCAANEEFFQVVSNQIYVIEDRKKILEKILEKTPFSDMVKNYLRLLLDKNRIGSVKEITDHYQRLTDDISNIVRAELITARPLKDDALKKIVQALNRLTSKDVKVEIKEDASIMGGLIVKTGDLVIDGSIKTQLEGLRESLKRGEYN</sequence>
<protein>
    <recommendedName>
        <fullName evidence="7">ATP synthase subunit delta</fullName>
    </recommendedName>
    <alternativeName>
        <fullName evidence="7">ATP synthase F(1) sector subunit delta</fullName>
    </alternativeName>
    <alternativeName>
        <fullName evidence="7">F-type ATPase subunit delta</fullName>
        <shortName evidence="7">F-ATPase subunit delta</shortName>
    </alternativeName>
</protein>
<keyword evidence="6 7" id="KW-0066">ATP synthesis</keyword>
<dbReference type="Pfam" id="PF00213">
    <property type="entry name" value="OSCP"/>
    <property type="match status" value="1"/>
</dbReference>
<evidence type="ECO:0000256" key="1">
    <source>
        <dbReference type="ARBA" id="ARBA00004370"/>
    </source>
</evidence>
<dbReference type="GO" id="GO:0045259">
    <property type="term" value="C:proton-transporting ATP synthase complex"/>
    <property type="evidence" value="ECO:0007669"/>
    <property type="project" value="UniProtKB-KW"/>
</dbReference>